<evidence type="ECO:0000259" key="5">
    <source>
        <dbReference type="PROSITE" id="PS50931"/>
    </source>
</evidence>
<dbReference type="Gene3D" id="1.10.10.10">
    <property type="entry name" value="Winged helix-like DNA-binding domain superfamily/Winged helix DNA-binding domain"/>
    <property type="match status" value="1"/>
</dbReference>
<feature type="domain" description="HTH lysR-type" evidence="5">
    <location>
        <begin position="2"/>
        <end position="59"/>
    </location>
</feature>
<gene>
    <name evidence="6" type="ORF">SAMN02745133_03180</name>
</gene>
<sequence length="284" mass="32199">MLSIEQIKYFLAIVEYGSLNKASQYLYISQPALTKQLGLLEKSLGCSLLLRTPTGIKLTPAGRYFYERCNLIMETINETIKQIKSFDKENVIKIGGLPNLITYFLPKYIEKLKMMNYEVYIEAMHTNSQLINSVKNDFLNIAFVSDAVQESDIAIFPLVVEPFFVVMSASHPMVKTEEIDFLSIVKEKLILYKDPCPIRAAIRNHCSFMGVTPNITLELELTESLINYVEKGFGITIVPKMVADSMSNQGVIAREIKKFPLHRVVSAVLKKDCVSSYKSLLFDI</sequence>
<dbReference type="InterPro" id="IPR036390">
    <property type="entry name" value="WH_DNA-bd_sf"/>
</dbReference>
<dbReference type="EMBL" id="FQUY01000052">
    <property type="protein sequence ID" value="SHF65476.1"/>
    <property type="molecule type" value="Genomic_DNA"/>
</dbReference>
<dbReference type="PROSITE" id="PS50931">
    <property type="entry name" value="HTH_LYSR"/>
    <property type="match status" value="1"/>
</dbReference>
<dbReference type="OrthoDB" id="119203at2"/>
<dbReference type="AlphaFoldDB" id="A0A1M5DEW7"/>
<dbReference type="Pfam" id="PF00126">
    <property type="entry name" value="HTH_1"/>
    <property type="match status" value="1"/>
</dbReference>
<dbReference type="FunFam" id="1.10.10.10:FF:000001">
    <property type="entry name" value="LysR family transcriptional regulator"/>
    <property type="match status" value="1"/>
</dbReference>
<dbReference type="CDD" id="cd05466">
    <property type="entry name" value="PBP2_LTTR_substrate"/>
    <property type="match status" value="1"/>
</dbReference>
<dbReference type="PANTHER" id="PTHR30419">
    <property type="entry name" value="HTH-TYPE TRANSCRIPTIONAL REGULATOR YBHD"/>
    <property type="match status" value="1"/>
</dbReference>
<keyword evidence="2" id="KW-0805">Transcription regulation</keyword>
<protein>
    <submittedName>
        <fullName evidence="6">DNA-binding transcriptional regulator, LysR family</fullName>
    </submittedName>
</protein>
<evidence type="ECO:0000256" key="2">
    <source>
        <dbReference type="ARBA" id="ARBA00023015"/>
    </source>
</evidence>
<accession>A0A1M5DEW7</accession>
<dbReference type="GO" id="GO:0003677">
    <property type="term" value="F:DNA binding"/>
    <property type="evidence" value="ECO:0007669"/>
    <property type="project" value="UniProtKB-KW"/>
</dbReference>
<dbReference type="InterPro" id="IPR005119">
    <property type="entry name" value="LysR_subst-bd"/>
</dbReference>
<dbReference type="GO" id="GO:0005829">
    <property type="term" value="C:cytosol"/>
    <property type="evidence" value="ECO:0007669"/>
    <property type="project" value="TreeGrafter"/>
</dbReference>
<proteinExistence type="inferred from homology"/>
<dbReference type="SUPFAM" id="SSF46785">
    <property type="entry name" value="Winged helix' DNA-binding domain"/>
    <property type="match status" value="1"/>
</dbReference>
<dbReference type="PRINTS" id="PR00039">
    <property type="entry name" value="HTHLYSR"/>
</dbReference>
<evidence type="ECO:0000313" key="6">
    <source>
        <dbReference type="EMBL" id="SHF65476.1"/>
    </source>
</evidence>
<keyword evidence="3 6" id="KW-0238">DNA-binding</keyword>
<evidence type="ECO:0000313" key="7">
    <source>
        <dbReference type="Proteomes" id="UP000184148"/>
    </source>
</evidence>
<dbReference type="SUPFAM" id="SSF53850">
    <property type="entry name" value="Periplasmic binding protein-like II"/>
    <property type="match status" value="1"/>
</dbReference>
<dbReference type="InterPro" id="IPR000847">
    <property type="entry name" value="LysR_HTH_N"/>
</dbReference>
<dbReference type="GO" id="GO:0003700">
    <property type="term" value="F:DNA-binding transcription factor activity"/>
    <property type="evidence" value="ECO:0007669"/>
    <property type="project" value="InterPro"/>
</dbReference>
<organism evidence="6 7">
    <name type="scientific">Desulforamulus putei DSM 12395</name>
    <dbReference type="NCBI Taxonomy" id="1121429"/>
    <lineage>
        <taxon>Bacteria</taxon>
        <taxon>Bacillati</taxon>
        <taxon>Bacillota</taxon>
        <taxon>Clostridia</taxon>
        <taxon>Eubacteriales</taxon>
        <taxon>Peptococcaceae</taxon>
        <taxon>Desulforamulus</taxon>
    </lineage>
</organism>
<keyword evidence="7" id="KW-1185">Reference proteome</keyword>
<comment type="similarity">
    <text evidence="1">Belongs to the LysR transcriptional regulatory family.</text>
</comment>
<evidence type="ECO:0000256" key="1">
    <source>
        <dbReference type="ARBA" id="ARBA00009437"/>
    </source>
</evidence>
<dbReference type="STRING" id="1121429.SAMN02745133_03180"/>
<dbReference type="PANTHER" id="PTHR30419:SF8">
    <property type="entry name" value="NITROGEN ASSIMILATION TRANSCRIPTIONAL ACTIVATOR-RELATED"/>
    <property type="match status" value="1"/>
</dbReference>
<reference evidence="7" key="1">
    <citation type="submission" date="2016-11" db="EMBL/GenBank/DDBJ databases">
        <authorList>
            <person name="Varghese N."/>
            <person name="Submissions S."/>
        </authorList>
    </citation>
    <scope>NUCLEOTIDE SEQUENCE [LARGE SCALE GENOMIC DNA]</scope>
    <source>
        <strain evidence="7">DSM 12395</strain>
    </source>
</reference>
<dbReference type="Pfam" id="PF03466">
    <property type="entry name" value="LysR_substrate"/>
    <property type="match status" value="1"/>
</dbReference>
<name>A0A1M5DEW7_9FIRM</name>
<dbReference type="InterPro" id="IPR050950">
    <property type="entry name" value="HTH-type_LysR_regulators"/>
</dbReference>
<evidence type="ECO:0000256" key="4">
    <source>
        <dbReference type="ARBA" id="ARBA00023163"/>
    </source>
</evidence>
<keyword evidence="4" id="KW-0804">Transcription</keyword>
<dbReference type="InterPro" id="IPR036388">
    <property type="entry name" value="WH-like_DNA-bd_sf"/>
</dbReference>
<dbReference type="Proteomes" id="UP000184148">
    <property type="component" value="Unassembled WGS sequence"/>
</dbReference>
<evidence type="ECO:0000256" key="3">
    <source>
        <dbReference type="ARBA" id="ARBA00023125"/>
    </source>
</evidence>
<dbReference type="Gene3D" id="3.40.190.290">
    <property type="match status" value="1"/>
</dbReference>
<dbReference type="RefSeq" id="WP_003543356.1">
    <property type="nucleotide sequence ID" value="NZ_FQUY01000052.1"/>
</dbReference>